<evidence type="ECO:0000256" key="2">
    <source>
        <dbReference type="ARBA" id="ARBA00006671"/>
    </source>
</evidence>
<evidence type="ECO:0000256" key="3">
    <source>
        <dbReference type="ARBA" id="ARBA00022729"/>
    </source>
</evidence>
<feature type="domain" description="Fimbrial-type adhesion" evidence="6">
    <location>
        <begin position="31"/>
        <end position="180"/>
    </location>
</feature>
<protein>
    <recommendedName>
        <fullName evidence="6">Fimbrial-type adhesion domain-containing protein</fullName>
    </recommendedName>
</protein>
<dbReference type="InterPro" id="IPR008966">
    <property type="entry name" value="Adhesion_dom_sf"/>
</dbReference>
<feature type="signal peptide" evidence="5">
    <location>
        <begin position="1"/>
        <end position="23"/>
    </location>
</feature>
<evidence type="ECO:0000256" key="1">
    <source>
        <dbReference type="ARBA" id="ARBA00004561"/>
    </source>
</evidence>
<dbReference type="GO" id="GO:0043709">
    <property type="term" value="P:cell adhesion involved in single-species biofilm formation"/>
    <property type="evidence" value="ECO:0007669"/>
    <property type="project" value="TreeGrafter"/>
</dbReference>
<sequence>MMKQIINLLLISVLSICSFSSFAVDYVTKAKFRGSIKGGTCKIVTSNLNVDLGTWLLTNNGSNFPKDSTTDWVEFDLSFNCGSDGSQISGKLEGTPASDRKLFELDDIAGKATGMAIEIEAYSTERNRWEAKSTNQVSVLLSSKAASTGSNNVKFRARYKQLGSSATAGKANASITFVVQNN</sequence>
<evidence type="ECO:0000256" key="5">
    <source>
        <dbReference type="SAM" id="SignalP"/>
    </source>
</evidence>
<reference evidence="7 8" key="1">
    <citation type="submission" date="2016-04" db="EMBL/GenBank/DDBJ databases">
        <title>ATOL: Assembling a taxonomically balanced genome-scale reconstruction of the evolutionary history of the Enterobacteriaceae.</title>
        <authorList>
            <person name="Plunkett G.III."/>
            <person name="Neeno-Eckwall E.C."/>
            <person name="Glasner J.D."/>
            <person name="Perna N.T."/>
        </authorList>
    </citation>
    <scope>NUCLEOTIDE SEQUENCE [LARGE SCALE GENOMIC DNA]</scope>
    <source>
        <strain evidence="7 8">ATCC 35613</strain>
    </source>
</reference>
<name>A0A1B7JML3_9GAMM</name>
<dbReference type="InterPro" id="IPR000259">
    <property type="entry name" value="Adhesion_dom_fimbrial"/>
</dbReference>
<keyword evidence="3 5" id="KW-0732">Signal</keyword>
<dbReference type="SUPFAM" id="SSF49401">
    <property type="entry name" value="Bacterial adhesins"/>
    <property type="match status" value="1"/>
</dbReference>
<dbReference type="RefSeq" id="WP_166696107.1">
    <property type="nucleotide sequence ID" value="NZ_LXEW01000042.1"/>
</dbReference>
<dbReference type="Proteomes" id="UP000078224">
    <property type="component" value="Unassembled WGS sequence"/>
</dbReference>
<proteinExistence type="inferred from homology"/>
<dbReference type="GO" id="GO:0009289">
    <property type="term" value="C:pilus"/>
    <property type="evidence" value="ECO:0007669"/>
    <property type="project" value="UniProtKB-SubCell"/>
</dbReference>
<dbReference type="InterPro" id="IPR036937">
    <property type="entry name" value="Adhesion_dom_fimbrial_sf"/>
</dbReference>
<evidence type="ECO:0000313" key="8">
    <source>
        <dbReference type="Proteomes" id="UP000078224"/>
    </source>
</evidence>
<accession>A0A1B7JML3</accession>
<keyword evidence="8" id="KW-1185">Reference proteome</keyword>
<dbReference type="InterPro" id="IPR050263">
    <property type="entry name" value="Bact_Fimbrial_Adh_Pro"/>
</dbReference>
<dbReference type="Gene3D" id="2.60.40.1090">
    <property type="entry name" value="Fimbrial-type adhesion domain"/>
    <property type="match status" value="1"/>
</dbReference>
<dbReference type="Pfam" id="PF00419">
    <property type="entry name" value="Fimbrial"/>
    <property type="match status" value="1"/>
</dbReference>
<keyword evidence="4" id="KW-0281">Fimbrium</keyword>
<dbReference type="PANTHER" id="PTHR33420:SF12">
    <property type="entry name" value="FIMBRIN-LIKE PROTEIN FIMI-RELATED"/>
    <property type="match status" value="1"/>
</dbReference>
<comment type="similarity">
    <text evidence="2">Belongs to the fimbrial protein family.</text>
</comment>
<comment type="subcellular location">
    <subcellularLocation>
        <location evidence="1">Fimbrium</location>
    </subcellularLocation>
</comment>
<dbReference type="PATRIC" id="fig|1354272.4.peg.3184"/>
<dbReference type="AlphaFoldDB" id="A0A1B7JML3"/>
<comment type="caution">
    <text evidence="7">The sequence shown here is derived from an EMBL/GenBank/DDBJ whole genome shotgun (WGS) entry which is preliminary data.</text>
</comment>
<organism evidence="7 8">
    <name type="scientific">Providencia heimbachae ATCC 35613</name>
    <dbReference type="NCBI Taxonomy" id="1354272"/>
    <lineage>
        <taxon>Bacteria</taxon>
        <taxon>Pseudomonadati</taxon>
        <taxon>Pseudomonadota</taxon>
        <taxon>Gammaproteobacteria</taxon>
        <taxon>Enterobacterales</taxon>
        <taxon>Morganellaceae</taxon>
        <taxon>Providencia</taxon>
    </lineage>
</organism>
<evidence type="ECO:0000259" key="6">
    <source>
        <dbReference type="Pfam" id="PF00419"/>
    </source>
</evidence>
<gene>
    <name evidence="7" type="ORF">M998_3121</name>
</gene>
<feature type="chain" id="PRO_5008595428" description="Fimbrial-type adhesion domain-containing protein" evidence="5">
    <location>
        <begin position="24"/>
        <end position="182"/>
    </location>
</feature>
<evidence type="ECO:0000313" key="7">
    <source>
        <dbReference type="EMBL" id="OAT49145.1"/>
    </source>
</evidence>
<dbReference type="EMBL" id="LXEW01000042">
    <property type="protein sequence ID" value="OAT49145.1"/>
    <property type="molecule type" value="Genomic_DNA"/>
</dbReference>
<evidence type="ECO:0000256" key="4">
    <source>
        <dbReference type="ARBA" id="ARBA00023263"/>
    </source>
</evidence>
<dbReference type="PANTHER" id="PTHR33420">
    <property type="entry name" value="FIMBRIAL SUBUNIT ELFA-RELATED"/>
    <property type="match status" value="1"/>
</dbReference>